<feature type="compositionally biased region" description="Acidic residues" evidence="1">
    <location>
        <begin position="125"/>
        <end position="138"/>
    </location>
</feature>
<dbReference type="AlphaFoldDB" id="A0A1A8XD10"/>
<name>A0A1A8XD10_PLAOA</name>
<reference evidence="3" key="1">
    <citation type="submission" date="2016-05" db="EMBL/GenBank/DDBJ databases">
        <authorList>
            <person name="Naeem Raeece"/>
        </authorList>
    </citation>
    <scope>NUCLEOTIDE SEQUENCE [LARGE SCALE GENOMIC DNA]</scope>
</reference>
<evidence type="ECO:0000313" key="2">
    <source>
        <dbReference type="EMBL" id="SBT02194.1"/>
    </source>
</evidence>
<dbReference type="EMBL" id="FLQV01003170">
    <property type="protein sequence ID" value="SBT02194.1"/>
    <property type="molecule type" value="Genomic_DNA"/>
</dbReference>
<sequence length="155" mass="17622">MKNQNILFFNSLLKKSVFFDPKNCQSSHYLLKYSQDNNCNDIVTNGIINNVSNNNISSDTFYDPLDDITNSILCNVQSSSLHRKYFTDKKGIPNEQTDEIRNTKKNLELFENIKNGDSVDIFSSIDDDESGKDDEEENANNGEIFSDLLSKDNSS</sequence>
<evidence type="ECO:0000256" key="1">
    <source>
        <dbReference type="SAM" id="MobiDB-lite"/>
    </source>
</evidence>
<organism evidence="2 3">
    <name type="scientific">Plasmodium ovale curtisi</name>
    <dbReference type="NCBI Taxonomy" id="864141"/>
    <lineage>
        <taxon>Eukaryota</taxon>
        <taxon>Sar</taxon>
        <taxon>Alveolata</taxon>
        <taxon>Apicomplexa</taxon>
        <taxon>Aconoidasida</taxon>
        <taxon>Haemosporida</taxon>
        <taxon>Plasmodiidae</taxon>
        <taxon>Plasmodium</taxon>
        <taxon>Plasmodium (Plasmodium)</taxon>
    </lineage>
</organism>
<evidence type="ECO:0000313" key="3">
    <source>
        <dbReference type="Proteomes" id="UP000078546"/>
    </source>
</evidence>
<gene>
    <name evidence="2" type="ORF">POVCU1_074090</name>
</gene>
<accession>A0A1A8XD10</accession>
<feature type="region of interest" description="Disordered" evidence="1">
    <location>
        <begin position="121"/>
        <end position="155"/>
    </location>
</feature>
<protein>
    <submittedName>
        <fullName evidence="2">Formin 2, putative</fullName>
    </submittedName>
</protein>
<dbReference type="Proteomes" id="UP000078546">
    <property type="component" value="Unassembled WGS sequence"/>
</dbReference>
<proteinExistence type="predicted"/>